<evidence type="ECO:0000313" key="4">
    <source>
        <dbReference type="Proteomes" id="UP001198612"/>
    </source>
</evidence>
<dbReference type="SUPFAM" id="SSF49373">
    <property type="entry name" value="Invasin/intimin cell-adhesion fragments"/>
    <property type="match status" value="1"/>
</dbReference>
<dbReference type="RefSeq" id="WP_227588759.1">
    <property type="nucleotide sequence ID" value="NZ_JAJEQQ010000013.1"/>
</dbReference>
<reference evidence="3 4" key="1">
    <citation type="submission" date="2021-10" db="EMBL/GenBank/DDBJ databases">
        <title>Anaerobic single-cell dispensing facilitates the cultivation of human gut bacteria.</title>
        <authorList>
            <person name="Afrizal A."/>
        </authorList>
    </citation>
    <scope>NUCLEOTIDE SEQUENCE [LARGE SCALE GENOMIC DNA]</scope>
    <source>
        <strain evidence="3 4">CLA-AA-H217</strain>
    </source>
</reference>
<evidence type="ECO:0000313" key="3">
    <source>
        <dbReference type="EMBL" id="MCC2228100.1"/>
    </source>
</evidence>
<keyword evidence="4" id="KW-1185">Reference proteome</keyword>
<comment type="caution">
    <text evidence="3">The sequence shown here is derived from an EMBL/GenBank/DDBJ whole genome shotgun (WGS) entry which is preliminary data.</text>
</comment>
<dbReference type="EMBL" id="JAJEQQ010000013">
    <property type="protein sequence ID" value="MCC2228100.1"/>
    <property type="molecule type" value="Genomic_DNA"/>
</dbReference>
<feature type="signal peptide" evidence="1">
    <location>
        <begin position="1"/>
        <end position="28"/>
    </location>
</feature>
<dbReference type="Gene3D" id="2.60.40.1080">
    <property type="match status" value="2"/>
</dbReference>
<dbReference type="AlphaFoldDB" id="A0AAW4W6E3"/>
<name>A0AAW4W6E3_9FIRM</name>
<keyword evidence="1" id="KW-0732">Signal</keyword>
<dbReference type="Proteomes" id="UP001198612">
    <property type="component" value="Unassembled WGS sequence"/>
</dbReference>
<evidence type="ECO:0000256" key="1">
    <source>
        <dbReference type="SAM" id="SignalP"/>
    </source>
</evidence>
<dbReference type="InterPro" id="IPR008964">
    <property type="entry name" value="Invasin/intimin_cell_adhesion"/>
</dbReference>
<dbReference type="InterPro" id="IPR003343">
    <property type="entry name" value="Big_2"/>
</dbReference>
<evidence type="ECO:0000259" key="2">
    <source>
        <dbReference type="Pfam" id="PF02368"/>
    </source>
</evidence>
<feature type="domain" description="BIG2" evidence="2">
    <location>
        <begin position="204"/>
        <end position="257"/>
    </location>
</feature>
<protein>
    <submittedName>
        <fullName evidence="3">Ig-like domain-containing protein</fullName>
    </submittedName>
</protein>
<sequence length="453" mass="50036">MKKNLKNHFLTILAVLCLIFLFSFPVHAAENKVSVGGEITLSFNATSDYEVDWKIESPSYLQKTGTGRSSIQFGSFIQIVNSATFKGLSVGTTKVSAYNRSTNALISETTVSVVPSINFKLNYNVLILGYNGSFQLKPINVPEGETVTWKSDSYFISVNNDGVVTNRDFWASENGTITCQTSDGVYKATCKVISETPKYTANQQINVGDSTQLTFSFEHHNANDFDIQWQSSNPNSISVDSNGYITALSPGIVTITGKIGNYALRYTIRSIAKATPAPQPTKPAVKKISASKFSVQTIKNQTYTKKKVCPSVIVKYNGKVLKKSVDYKIAYNNNLQIGKAKCTITGIGKYSGSKSVYFYITPAKQTITYLKSLKSQTASLKFAKPSNLSIVQICYSTNSKFRNAKYSTTTGGSKTIKGLSSKKTYYFKTRTYKVVNHKKIYGPYSNIKKIKIK</sequence>
<accession>A0AAW4W6E3</accession>
<proteinExistence type="predicted"/>
<gene>
    <name evidence="3" type="ORF">LKD40_09840</name>
</gene>
<dbReference type="Pfam" id="PF02368">
    <property type="entry name" value="Big_2"/>
    <property type="match status" value="1"/>
</dbReference>
<organism evidence="3 4">
    <name type="scientific">Blautia fusiformis</name>
    <dbReference type="NCBI Taxonomy" id="2881264"/>
    <lineage>
        <taxon>Bacteria</taxon>
        <taxon>Bacillati</taxon>
        <taxon>Bacillota</taxon>
        <taxon>Clostridia</taxon>
        <taxon>Lachnospirales</taxon>
        <taxon>Lachnospiraceae</taxon>
        <taxon>Blautia</taxon>
    </lineage>
</organism>
<feature type="chain" id="PRO_5043476030" evidence="1">
    <location>
        <begin position="29"/>
        <end position="453"/>
    </location>
</feature>